<gene>
    <name evidence="1" type="ORF">ACFSUT_38580</name>
</gene>
<dbReference type="Proteomes" id="UP001597542">
    <property type="component" value="Unassembled WGS sequence"/>
</dbReference>
<dbReference type="Gene3D" id="1.20.1260.20">
    <property type="entry name" value="PPE superfamily"/>
    <property type="match status" value="1"/>
</dbReference>
<dbReference type="RefSeq" id="WP_344284811.1">
    <property type="nucleotide sequence ID" value="NZ_BAAAHV010000022.1"/>
</dbReference>
<evidence type="ECO:0000313" key="2">
    <source>
        <dbReference type="Proteomes" id="UP001597542"/>
    </source>
</evidence>
<sequence>MTDTPAVPAESPAAPEPTARYEAFSHAALAAQAVDGNDPAAAGESGTRWAGLSQRLEDSIGGLVALSAGSEETWQGDAGDAMRSVLGKASGWLAETSVVSAKVGEAVHGQAEVAARARADMPAPVEFDPAAMIRSAAASGSMVRLAGLSSAMDERRAEAEAARQKAIDVLRTRDTALRGLVPEGGFPAVPPLGAGPA</sequence>
<evidence type="ECO:0000313" key="1">
    <source>
        <dbReference type="EMBL" id="MFD2486234.1"/>
    </source>
</evidence>
<name>A0ABW5IAM6_9PSEU</name>
<organism evidence="1 2">
    <name type="scientific">Amycolatopsis albidoflavus</name>
    <dbReference type="NCBI Taxonomy" id="102226"/>
    <lineage>
        <taxon>Bacteria</taxon>
        <taxon>Bacillati</taxon>
        <taxon>Actinomycetota</taxon>
        <taxon>Actinomycetes</taxon>
        <taxon>Pseudonocardiales</taxon>
        <taxon>Pseudonocardiaceae</taxon>
        <taxon>Amycolatopsis</taxon>
    </lineage>
</organism>
<protein>
    <submittedName>
        <fullName evidence="1">PE-PGRS family protein</fullName>
    </submittedName>
</protein>
<keyword evidence="2" id="KW-1185">Reference proteome</keyword>
<accession>A0ABW5IAM6</accession>
<proteinExistence type="predicted"/>
<dbReference type="SUPFAM" id="SSF140459">
    <property type="entry name" value="PE/PPE dimer-like"/>
    <property type="match status" value="1"/>
</dbReference>
<dbReference type="EMBL" id="JBHUKQ010000019">
    <property type="protein sequence ID" value="MFD2486234.1"/>
    <property type="molecule type" value="Genomic_DNA"/>
</dbReference>
<comment type="caution">
    <text evidence="1">The sequence shown here is derived from an EMBL/GenBank/DDBJ whole genome shotgun (WGS) entry which is preliminary data.</text>
</comment>
<reference evidence="2" key="1">
    <citation type="journal article" date="2019" name="Int. J. Syst. Evol. Microbiol.">
        <title>The Global Catalogue of Microorganisms (GCM) 10K type strain sequencing project: providing services to taxonomists for standard genome sequencing and annotation.</title>
        <authorList>
            <consortium name="The Broad Institute Genomics Platform"/>
            <consortium name="The Broad Institute Genome Sequencing Center for Infectious Disease"/>
            <person name="Wu L."/>
            <person name="Ma J."/>
        </authorList>
    </citation>
    <scope>NUCLEOTIDE SEQUENCE [LARGE SCALE GENOMIC DNA]</scope>
    <source>
        <strain evidence="2">CGMCC 4.7638</strain>
    </source>
</reference>
<dbReference type="InterPro" id="IPR038332">
    <property type="entry name" value="PPE_sf"/>
</dbReference>